<feature type="transmembrane region" description="Helical" evidence="8">
    <location>
        <begin position="141"/>
        <end position="161"/>
    </location>
</feature>
<comment type="subcellular location">
    <subcellularLocation>
        <location evidence="1">Cell membrane</location>
        <topology evidence="1">Multi-pass membrane protein</topology>
    </subcellularLocation>
</comment>
<feature type="transmembrane region" description="Helical" evidence="8">
    <location>
        <begin position="50"/>
        <end position="66"/>
    </location>
</feature>
<keyword evidence="6 8" id="KW-1133">Transmembrane helix</keyword>
<dbReference type="AlphaFoldDB" id="A0A3E4N3F2"/>
<evidence type="ECO:0000313" key="9">
    <source>
        <dbReference type="EMBL" id="RGK56585.1"/>
    </source>
</evidence>
<sequence length="165" mass="19111">MQYIIRLEWFIILVLLQVLVLNHIHFEQYATPLFYIYFLLKIDSDNSRKGLMLWAFSLGLCIDIFSNTPGLNAATAVCTAFCRPWILRLFSLRDITDNFEPGMYQMGFASFFRYTIVLVLLHAFILNILDTFSLANTPTLLLKIASDTIITLIFILCVDSVRRKK</sequence>
<evidence type="ECO:0000256" key="7">
    <source>
        <dbReference type="ARBA" id="ARBA00023136"/>
    </source>
</evidence>
<dbReference type="RefSeq" id="WP_117671695.1">
    <property type="nucleotide sequence ID" value="NZ_CABOGR010000009.1"/>
</dbReference>
<keyword evidence="7 8" id="KW-0472">Membrane</keyword>
<organism evidence="9 10">
    <name type="scientific">Phocaeicola plebeius</name>
    <dbReference type="NCBI Taxonomy" id="310297"/>
    <lineage>
        <taxon>Bacteria</taxon>
        <taxon>Pseudomonadati</taxon>
        <taxon>Bacteroidota</taxon>
        <taxon>Bacteroidia</taxon>
        <taxon>Bacteroidales</taxon>
        <taxon>Bacteroidaceae</taxon>
        <taxon>Phocaeicola</taxon>
    </lineage>
</organism>
<evidence type="ECO:0000256" key="2">
    <source>
        <dbReference type="ARBA" id="ARBA00007776"/>
    </source>
</evidence>
<dbReference type="InterPro" id="IPR007227">
    <property type="entry name" value="Cell_shape_determining_MreD"/>
</dbReference>
<keyword evidence="3" id="KW-1003">Cell membrane</keyword>
<dbReference type="Proteomes" id="UP000260862">
    <property type="component" value="Unassembled WGS sequence"/>
</dbReference>
<evidence type="ECO:0000256" key="5">
    <source>
        <dbReference type="ARBA" id="ARBA00022960"/>
    </source>
</evidence>
<proteinExistence type="inferred from homology"/>
<evidence type="ECO:0000256" key="1">
    <source>
        <dbReference type="ARBA" id="ARBA00004651"/>
    </source>
</evidence>
<dbReference type="NCBIfam" id="TIGR03426">
    <property type="entry name" value="shape_MreD"/>
    <property type="match status" value="1"/>
</dbReference>
<keyword evidence="4 8" id="KW-0812">Transmembrane</keyword>
<dbReference type="EMBL" id="QSQT01000009">
    <property type="protein sequence ID" value="RGK56585.1"/>
    <property type="molecule type" value="Genomic_DNA"/>
</dbReference>
<gene>
    <name evidence="9" type="primary">mreD</name>
    <name evidence="9" type="ORF">DXD04_05855</name>
</gene>
<evidence type="ECO:0000313" key="10">
    <source>
        <dbReference type="Proteomes" id="UP000260862"/>
    </source>
</evidence>
<comment type="caution">
    <text evidence="9">The sequence shown here is derived from an EMBL/GenBank/DDBJ whole genome shotgun (WGS) entry which is preliminary data.</text>
</comment>
<comment type="similarity">
    <text evidence="2">Belongs to the MreD family.</text>
</comment>
<keyword evidence="5" id="KW-0133">Cell shape</keyword>
<reference evidence="9 10" key="1">
    <citation type="submission" date="2018-08" db="EMBL/GenBank/DDBJ databases">
        <title>A genome reference for cultivated species of the human gut microbiota.</title>
        <authorList>
            <person name="Zou Y."/>
            <person name="Xue W."/>
            <person name="Luo G."/>
        </authorList>
    </citation>
    <scope>NUCLEOTIDE SEQUENCE [LARGE SCALE GENOMIC DNA]</scope>
    <source>
        <strain evidence="9 10">TF10-3AC</strain>
    </source>
</reference>
<name>A0A3E4N3F2_9BACT</name>
<evidence type="ECO:0000256" key="4">
    <source>
        <dbReference type="ARBA" id="ARBA00022692"/>
    </source>
</evidence>
<evidence type="ECO:0000256" key="3">
    <source>
        <dbReference type="ARBA" id="ARBA00022475"/>
    </source>
</evidence>
<evidence type="ECO:0000256" key="6">
    <source>
        <dbReference type="ARBA" id="ARBA00022989"/>
    </source>
</evidence>
<dbReference type="GO" id="GO:0005886">
    <property type="term" value="C:plasma membrane"/>
    <property type="evidence" value="ECO:0007669"/>
    <property type="project" value="UniProtKB-SubCell"/>
</dbReference>
<protein>
    <submittedName>
        <fullName evidence="9">Rod shape-determining protein MreD</fullName>
    </submittedName>
</protein>
<feature type="transmembrane region" description="Helical" evidence="8">
    <location>
        <begin position="111"/>
        <end position="129"/>
    </location>
</feature>
<dbReference type="GO" id="GO:0008360">
    <property type="term" value="P:regulation of cell shape"/>
    <property type="evidence" value="ECO:0007669"/>
    <property type="project" value="UniProtKB-KW"/>
</dbReference>
<evidence type="ECO:0000256" key="8">
    <source>
        <dbReference type="SAM" id="Phobius"/>
    </source>
</evidence>
<keyword evidence="10" id="KW-1185">Reference proteome</keyword>
<accession>A0A3E4N3F2</accession>